<dbReference type="AlphaFoldDB" id="A0A4P2Q3Z8"/>
<dbReference type="OrthoDB" id="338827at2"/>
<reference evidence="2 3" key="1">
    <citation type="submission" date="2015-09" db="EMBL/GenBank/DDBJ databases">
        <title>Sorangium comparison.</title>
        <authorList>
            <person name="Zaburannyi N."/>
            <person name="Bunk B."/>
            <person name="Overmann J."/>
            <person name="Mueller R."/>
        </authorList>
    </citation>
    <scope>NUCLEOTIDE SEQUENCE [LARGE SCALE GENOMIC DNA]</scope>
    <source>
        <strain evidence="2 3">So ceGT47</strain>
    </source>
</reference>
<dbReference type="PANTHER" id="PTHR40469:SF2">
    <property type="entry name" value="GALACTOSE-BINDING DOMAIN-LIKE SUPERFAMILY PROTEIN"/>
    <property type="match status" value="1"/>
</dbReference>
<dbReference type="InterPro" id="IPR029062">
    <property type="entry name" value="Class_I_gatase-like"/>
</dbReference>
<organism evidence="2 3">
    <name type="scientific">Sorangium cellulosum</name>
    <name type="common">Polyangium cellulosum</name>
    <dbReference type="NCBI Taxonomy" id="56"/>
    <lineage>
        <taxon>Bacteria</taxon>
        <taxon>Pseudomonadati</taxon>
        <taxon>Myxococcota</taxon>
        <taxon>Polyangia</taxon>
        <taxon>Polyangiales</taxon>
        <taxon>Polyangiaceae</taxon>
        <taxon>Sorangium</taxon>
    </lineage>
</organism>
<dbReference type="Gene3D" id="3.40.50.880">
    <property type="match status" value="1"/>
</dbReference>
<evidence type="ECO:0000259" key="1">
    <source>
        <dbReference type="Pfam" id="PF06283"/>
    </source>
</evidence>
<dbReference type="RefSeq" id="WP_129348933.1">
    <property type="nucleotide sequence ID" value="NZ_CP012670.1"/>
</dbReference>
<evidence type="ECO:0000313" key="3">
    <source>
        <dbReference type="Proteomes" id="UP000295781"/>
    </source>
</evidence>
<proteinExistence type="predicted"/>
<feature type="domain" description="ThuA-like" evidence="1">
    <location>
        <begin position="9"/>
        <end position="211"/>
    </location>
</feature>
<dbReference type="Pfam" id="PF06283">
    <property type="entry name" value="ThuA"/>
    <property type="match status" value="1"/>
</dbReference>
<dbReference type="InterPro" id="IPR029010">
    <property type="entry name" value="ThuA-like"/>
</dbReference>
<evidence type="ECO:0000313" key="2">
    <source>
        <dbReference type="EMBL" id="AUX23633.1"/>
    </source>
</evidence>
<accession>A0A4P2Q3Z8</accession>
<name>A0A4P2Q3Z8_SORCE</name>
<dbReference type="Proteomes" id="UP000295781">
    <property type="component" value="Chromosome"/>
</dbReference>
<dbReference type="EMBL" id="CP012670">
    <property type="protein sequence ID" value="AUX23633.1"/>
    <property type="molecule type" value="Genomic_DNA"/>
</dbReference>
<protein>
    <recommendedName>
        <fullName evidence="1">ThuA-like domain-containing protein</fullName>
    </recommendedName>
</protein>
<dbReference type="SUPFAM" id="SSF52317">
    <property type="entry name" value="Class I glutamine amidotransferase-like"/>
    <property type="match status" value="1"/>
</dbReference>
<gene>
    <name evidence="2" type="ORF">SOCEGT47_041610</name>
</gene>
<sequence>MSSSDLGRCLIHWGGWEVHHPERWKNILSEWLTAWGFTVDASDDLAVFSQPSRLSRYQLIVPVWTLGELTAAQERGLAEAVAAGVGLGGFHGMCWAFCGSSIYKRVTGGQLVALQGDENMTYHVEIRDPAHPITRGLPSFTMYRTERYYLHVDARAHVLATTAFEDGGVSPVAWTHHFGRGRVFYVSVGHRPSDFAVSEAFTLLGRGMRWAGRI</sequence>
<dbReference type="PANTHER" id="PTHR40469">
    <property type="entry name" value="SECRETED GLYCOSYL HYDROLASE"/>
    <property type="match status" value="1"/>
</dbReference>